<dbReference type="Proteomes" id="UP001233999">
    <property type="component" value="Unassembled WGS sequence"/>
</dbReference>
<name>A0AAD8AGW1_DIPPU</name>
<proteinExistence type="predicted"/>
<comment type="caution">
    <text evidence="1">The sequence shown here is derived from an EMBL/GenBank/DDBJ whole genome shotgun (WGS) entry which is preliminary data.</text>
</comment>
<organism evidence="1 2">
    <name type="scientific">Diploptera punctata</name>
    <name type="common">Pacific beetle cockroach</name>
    <dbReference type="NCBI Taxonomy" id="6984"/>
    <lineage>
        <taxon>Eukaryota</taxon>
        <taxon>Metazoa</taxon>
        <taxon>Ecdysozoa</taxon>
        <taxon>Arthropoda</taxon>
        <taxon>Hexapoda</taxon>
        <taxon>Insecta</taxon>
        <taxon>Pterygota</taxon>
        <taxon>Neoptera</taxon>
        <taxon>Polyneoptera</taxon>
        <taxon>Dictyoptera</taxon>
        <taxon>Blattodea</taxon>
        <taxon>Blaberoidea</taxon>
        <taxon>Blaberidae</taxon>
        <taxon>Diplopterinae</taxon>
        <taxon>Diploptera</taxon>
    </lineage>
</organism>
<protein>
    <submittedName>
        <fullName evidence="1">Uncharacterized protein</fullName>
    </submittedName>
</protein>
<dbReference type="AlphaFoldDB" id="A0AAD8AGW1"/>
<evidence type="ECO:0000313" key="1">
    <source>
        <dbReference type="EMBL" id="KAJ9598836.1"/>
    </source>
</evidence>
<keyword evidence="2" id="KW-1185">Reference proteome</keyword>
<accession>A0AAD8AGW1</accession>
<reference evidence="1" key="1">
    <citation type="journal article" date="2023" name="IScience">
        <title>Live-bearing cockroach genome reveals convergent evolutionary mechanisms linked to viviparity in insects and beyond.</title>
        <authorList>
            <person name="Fouks B."/>
            <person name="Harrison M.C."/>
            <person name="Mikhailova A.A."/>
            <person name="Marchal E."/>
            <person name="English S."/>
            <person name="Carruthers M."/>
            <person name="Jennings E.C."/>
            <person name="Chiamaka E.L."/>
            <person name="Frigard R.A."/>
            <person name="Pippel M."/>
            <person name="Attardo G.M."/>
            <person name="Benoit J.B."/>
            <person name="Bornberg-Bauer E."/>
            <person name="Tobe S.S."/>
        </authorList>
    </citation>
    <scope>NUCLEOTIDE SEQUENCE</scope>
    <source>
        <strain evidence="1">Stay&amp;Tobe</strain>
    </source>
</reference>
<gene>
    <name evidence="1" type="ORF">L9F63_026630</name>
</gene>
<feature type="non-terminal residue" evidence="1">
    <location>
        <position position="1"/>
    </location>
</feature>
<sequence>GSQQVKYKKTPGAADMAGELYECKLAALLFLRCINSGREFHIASNMAAAVCYDDVVLTLGQRSTFLQLKHKQQKNAKIYTSQLFTVKGDFSLIRCWKSFLDIKQRWAAEEDLQRCGQFNDCLFVMYTNASLVGSGDSNVGSNEMLDLVNTGGKLIQFTEIQHPDVYQFFRDLPGYKQLLSEALCADQVVETPELLQVVQKLHNKEAKCIPEKAVLNELLKVLESLGDLSEYSDFLCRLRFCTDQKREGALDDLIKSEVKVLFGSDEQSHKFTHGVVDWCRQHCPYILDPNAKFFQDIIKTIAANISEPIPKLNVKFSQDACQKIREKYEDGNRKLLINSNCIKMSVIKVLQSFDSNTLLIDVSTTQACVSEVLAVWKYGNCDVLVVECGDISGLEDKFSSLPETKCLVVISDTHQAELQFITVSDTFCFSQLEPDSRQQVLESQIDFQGYPVSLNSLADESFLQTELSAEVVEQLHNTLQVGKKLQELDPCYLPRTFQRRDLLNEEIFKEKGITLAVSCATKACFATLVPPGEKVEKFIPGSFNKNAGCRFWLVEAEAEFMALSRTVEVNVHWVEACKDGFRWKLSKGDMICVTKHWQKGSCNIW</sequence>
<dbReference type="EMBL" id="JASPKZ010000986">
    <property type="protein sequence ID" value="KAJ9598836.1"/>
    <property type="molecule type" value="Genomic_DNA"/>
</dbReference>
<evidence type="ECO:0000313" key="2">
    <source>
        <dbReference type="Proteomes" id="UP001233999"/>
    </source>
</evidence>
<reference evidence="1" key="2">
    <citation type="submission" date="2023-05" db="EMBL/GenBank/DDBJ databases">
        <authorList>
            <person name="Fouks B."/>
        </authorList>
    </citation>
    <scope>NUCLEOTIDE SEQUENCE</scope>
    <source>
        <strain evidence="1">Stay&amp;Tobe</strain>
        <tissue evidence="1">Testes</tissue>
    </source>
</reference>